<dbReference type="NCBIfam" id="TIGR04183">
    <property type="entry name" value="Por_Secre_tail"/>
    <property type="match status" value="1"/>
</dbReference>
<proteinExistence type="predicted"/>
<organism evidence="3 4">
    <name type="scientific">Aestuariibaculum lutulentum</name>
    <dbReference type="NCBI Taxonomy" id="2920935"/>
    <lineage>
        <taxon>Bacteria</taxon>
        <taxon>Pseudomonadati</taxon>
        <taxon>Bacteroidota</taxon>
        <taxon>Flavobacteriia</taxon>
        <taxon>Flavobacteriales</taxon>
        <taxon>Flavobacteriaceae</taxon>
    </lineage>
</organism>
<dbReference type="RefSeq" id="WP_240572031.1">
    <property type="nucleotide sequence ID" value="NZ_CP136709.1"/>
</dbReference>
<comment type="caution">
    <text evidence="3">The sequence shown here is derived from an EMBL/GenBank/DDBJ whole genome shotgun (WGS) entry which is preliminary data.</text>
</comment>
<dbReference type="InterPro" id="IPR026444">
    <property type="entry name" value="Secre_tail"/>
</dbReference>
<evidence type="ECO:0000256" key="1">
    <source>
        <dbReference type="ARBA" id="ARBA00022729"/>
    </source>
</evidence>
<keyword evidence="4" id="KW-1185">Reference proteome</keyword>
<reference evidence="3" key="1">
    <citation type="submission" date="2022-02" db="EMBL/GenBank/DDBJ databases">
        <title>Aestuariibaculum sp., a marine bacterium isolated from sediment in Guangxi.</title>
        <authorList>
            <person name="Ying J."/>
        </authorList>
    </citation>
    <scope>NUCLEOTIDE SEQUENCE</scope>
    <source>
        <strain evidence="3">L182</strain>
    </source>
</reference>
<evidence type="ECO:0000313" key="3">
    <source>
        <dbReference type="EMBL" id="MCH4551704.1"/>
    </source>
</evidence>
<protein>
    <submittedName>
        <fullName evidence="3">T9SS type A sorting domain-containing protein</fullName>
    </submittedName>
</protein>
<accession>A0ABS9RHM5</accession>
<keyword evidence="1 2" id="KW-0732">Signal</keyword>
<feature type="signal peptide" evidence="2">
    <location>
        <begin position="1"/>
        <end position="21"/>
    </location>
</feature>
<sequence>MKKKLLLSIFSISILSAVSQAQIKYWDFGAKELGTGYDNMMPVNYLNAFANYNRQLDWVDAGDNVVTNYADGVKYKAKVGFDLEDGESAESLYWKFGTNFSVYADYSGSARFQVTSKGSSPTPPGGTLLSGGSLYTKPQMMPDLDGSVDLVFKRDSNSDRILTVNTGVTRFDERTDMPDGMDGTLYPGCLQYTTPGEKRYNRSGGRGLLINLEAGQWVTVVGSGQYVDINGDGTQGFSTGYIKFETFGGTGTPVDIDDWGDGTGSATGPIDGSDTGDEAVRVMQFQAIDAGTYSLSNRGGTLRIYRVYLGKVDASLGAGLQTRIFENGVYARTLSTKDKVLKVSTDVQARGNRIYVSNVISKTEINIYSITGALIKSVSTKEDMDFSFRSGLYIATVKTAEGQKSVKLLVK</sequence>
<dbReference type="Proteomes" id="UP001156141">
    <property type="component" value="Unassembled WGS sequence"/>
</dbReference>
<gene>
    <name evidence="3" type="ORF">MKW35_03660</name>
</gene>
<dbReference type="EMBL" id="JAKVQD010000001">
    <property type="protein sequence ID" value="MCH4551704.1"/>
    <property type="molecule type" value="Genomic_DNA"/>
</dbReference>
<name>A0ABS9RHM5_9FLAO</name>
<evidence type="ECO:0000313" key="4">
    <source>
        <dbReference type="Proteomes" id="UP001156141"/>
    </source>
</evidence>
<evidence type="ECO:0000256" key="2">
    <source>
        <dbReference type="SAM" id="SignalP"/>
    </source>
</evidence>
<feature type="chain" id="PRO_5046623775" evidence="2">
    <location>
        <begin position="22"/>
        <end position="411"/>
    </location>
</feature>